<dbReference type="GO" id="GO:0005762">
    <property type="term" value="C:mitochondrial large ribosomal subunit"/>
    <property type="evidence" value="ECO:0007669"/>
    <property type="project" value="TreeGrafter"/>
</dbReference>
<evidence type="ECO:0000256" key="5">
    <source>
        <dbReference type="ARBA" id="ARBA00023128"/>
    </source>
</evidence>
<protein>
    <recommendedName>
        <fullName evidence="7">Large ribosomal subunit protein mL42</fullName>
    </recommendedName>
</protein>
<comment type="similarity">
    <text evidence="2">Belongs to the mitochondrion-specific ribosomal protein mL42 family.</text>
</comment>
<dbReference type="EMBL" id="BEZZ01001633">
    <property type="protein sequence ID" value="GCC19938.1"/>
    <property type="molecule type" value="Genomic_DNA"/>
</dbReference>
<gene>
    <name evidence="8" type="ORF">chiPu_0018633</name>
</gene>
<evidence type="ECO:0000256" key="6">
    <source>
        <dbReference type="ARBA" id="ARBA00023274"/>
    </source>
</evidence>
<feature type="non-terminal residue" evidence="8">
    <location>
        <position position="1"/>
    </location>
</feature>
<dbReference type="PANTHER" id="PTHR13450">
    <property type="entry name" value="MITOCHONDRIAL 39S RIBOSOMAL PROTEIN L42"/>
    <property type="match status" value="1"/>
</dbReference>
<name>A0A401RP79_CHIPU</name>
<evidence type="ECO:0000313" key="8">
    <source>
        <dbReference type="EMBL" id="GCC19938.1"/>
    </source>
</evidence>
<comment type="subcellular location">
    <subcellularLocation>
        <location evidence="1">Mitochondrion</location>
    </subcellularLocation>
</comment>
<reference evidence="8 9" key="1">
    <citation type="journal article" date="2018" name="Nat. Ecol. Evol.">
        <title>Shark genomes provide insights into elasmobranch evolution and the origin of vertebrates.</title>
        <authorList>
            <person name="Hara Y"/>
            <person name="Yamaguchi K"/>
            <person name="Onimaru K"/>
            <person name="Kadota M"/>
            <person name="Koyanagi M"/>
            <person name="Keeley SD"/>
            <person name="Tatsumi K"/>
            <person name="Tanaka K"/>
            <person name="Motone F"/>
            <person name="Kageyama Y"/>
            <person name="Nozu R"/>
            <person name="Adachi N"/>
            <person name="Nishimura O"/>
            <person name="Nakagawa R"/>
            <person name="Tanegashima C"/>
            <person name="Kiyatake I"/>
            <person name="Matsumoto R"/>
            <person name="Murakumo K"/>
            <person name="Nishida K"/>
            <person name="Terakita A"/>
            <person name="Kuratani S"/>
            <person name="Sato K"/>
            <person name="Hyodo S Kuraku.S."/>
        </authorList>
    </citation>
    <scope>NUCLEOTIDE SEQUENCE [LARGE SCALE GENOMIC DNA]</scope>
</reference>
<evidence type="ECO:0000313" key="9">
    <source>
        <dbReference type="Proteomes" id="UP000287033"/>
    </source>
</evidence>
<dbReference type="PANTHER" id="PTHR13450:SF4">
    <property type="entry name" value="LARGE RIBOSOMAL SUBUNIT PROTEIN ML42"/>
    <property type="match status" value="1"/>
</dbReference>
<evidence type="ECO:0000256" key="7">
    <source>
        <dbReference type="ARBA" id="ARBA00035189"/>
    </source>
</evidence>
<evidence type="ECO:0000256" key="2">
    <source>
        <dbReference type="ARBA" id="ARBA00005556"/>
    </source>
</evidence>
<keyword evidence="3" id="KW-0809">Transit peptide</keyword>
<keyword evidence="4" id="KW-0689">Ribosomal protein</keyword>
<comment type="caution">
    <text evidence="8">The sequence shown here is derived from an EMBL/GenBank/DDBJ whole genome shotgun (WGS) entry which is preliminary data.</text>
</comment>
<dbReference type="AlphaFoldDB" id="A0A401RP79"/>
<keyword evidence="5" id="KW-0496">Mitochondrion</keyword>
<dbReference type="InterPro" id="IPR019346">
    <property type="entry name" value="Ribosomal_mL42"/>
</dbReference>
<keyword evidence="9" id="KW-1185">Reference proteome</keyword>
<dbReference type="OrthoDB" id="1107506at2759"/>
<dbReference type="Pfam" id="PF10210">
    <property type="entry name" value="MRP-S32"/>
    <property type="match status" value="1"/>
</dbReference>
<organism evidence="8 9">
    <name type="scientific">Chiloscyllium punctatum</name>
    <name type="common">Brownbanded bambooshark</name>
    <name type="synonym">Hemiscyllium punctatum</name>
    <dbReference type="NCBI Taxonomy" id="137246"/>
    <lineage>
        <taxon>Eukaryota</taxon>
        <taxon>Metazoa</taxon>
        <taxon>Chordata</taxon>
        <taxon>Craniata</taxon>
        <taxon>Vertebrata</taxon>
        <taxon>Chondrichthyes</taxon>
        <taxon>Elasmobranchii</taxon>
        <taxon>Galeomorphii</taxon>
        <taxon>Galeoidea</taxon>
        <taxon>Orectolobiformes</taxon>
        <taxon>Hemiscylliidae</taxon>
        <taxon>Chiloscyllium</taxon>
    </lineage>
</organism>
<evidence type="ECO:0000256" key="4">
    <source>
        <dbReference type="ARBA" id="ARBA00022980"/>
    </source>
</evidence>
<accession>A0A401RP79</accession>
<evidence type="ECO:0000256" key="3">
    <source>
        <dbReference type="ARBA" id="ARBA00022946"/>
    </source>
</evidence>
<dbReference type="Proteomes" id="UP000287033">
    <property type="component" value="Unassembled WGS sequence"/>
</dbReference>
<evidence type="ECO:0000256" key="1">
    <source>
        <dbReference type="ARBA" id="ARBA00004173"/>
    </source>
</evidence>
<keyword evidence="6" id="KW-0687">Ribonucleoprotein</keyword>
<proteinExistence type="inferred from homology"/>
<sequence length="106" mass="11515">LRKDRVPVEANMAVAAGGRWVTAVVGRLLSRGGGRTLRGGDWSCVCHRSTYTVLPNDYNCKVDLAITSDGRTIVCYHPSVDIPYEHTKGTTGGELNLIPQKTDDTL</sequence>
<dbReference type="STRING" id="137246.A0A401RP79"/>